<dbReference type="Gene3D" id="3.30.470.30">
    <property type="entry name" value="DNA ligase/mRNA capping enzyme"/>
    <property type="match status" value="1"/>
</dbReference>
<feature type="non-terminal residue" evidence="15">
    <location>
        <position position="365"/>
    </location>
</feature>
<dbReference type="CDD" id="cd09232">
    <property type="entry name" value="Snurportin-1_C"/>
    <property type="match status" value="1"/>
</dbReference>
<evidence type="ECO:0000256" key="7">
    <source>
        <dbReference type="ARBA" id="ARBA00022490"/>
    </source>
</evidence>
<feature type="site" description="Interaction with m3G-cap structure" evidence="11">
    <location>
        <position position="146"/>
    </location>
</feature>
<organism evidence="15 16">
    <name type="scientific">Erithacus rubecula</name>
    <name type="common">European robin</name>
    <dbReference type="NCBI Taxonomy" id="37610"/>
    <lineage>
        <taxon>Eukaryota</taxon>
        <taxon>Metazoa</taxon>
        <taxon>Chordata</taxon>
        <taxon>Craniata</taxon>
        <taxon>Vertebrata</taxon>
        <taxon>Euteleostomi</taxon>
        <taxon>Archelosauria</taxon>
        <taxon>Archosauria</taxon>
        <taxon>Dinosauria</taxon>
        <taxon>Saurischia</taxon>
        <taxon>Theropoda</taxon>
        <taxon>Coelurosauria</taxon>
        <taxon>Aves</taxon>
        <taxon>Neognathae</taxon>
        <taxon>Neoaves</taxon>
        <taxon>Telluraves</taxon>
        <taxon>Australaves</taxon>
        <taxon>Passeriformes</taxon>
        <taxon>Turdidae</taxon>
        <taxon>Erithacus</taxon>
    </lineage>
</organism>
<dbReference type="GO" id="GO:0005737">
    <property type="term" value="C:cytoplasm"/>
    <property type="evidence" value="ECO:0007669"/>
    <property type="project" value="UniProtKB-SubCell"/>
</dbReference>
<gene>
    <name evidence="15" type="primary">Snupn</name>
    <name evidence="15" type="ORF">ERIRUB_R12448</name>
</gene>
<dbReference type="AlphaFoldDB" id="A0A7K7GMY7"/>
<dbReference type="GO" id="GO:0005634">
    <property type="term" value="C:nucleus"/>
    <property type="evidence" value="ECO:0007669"/>
    <property type="project" value="UniProtKB-SubCell"/>
</dbReference>
<dbReference type="SUPFAM" id="SSF56091">
    <property type="entry name" value="DNA ligase/mRNA capping enzyme, catalytic domain"/>
    <property type="match status" value="1"/>
</dbReference>
<dbReference type="PANTHER" id="PTHR13403">
    <property type="entry name" value="SNURPORTIN1 RNUT1 PROTEIN RNA, U TRANSPORTER 1"/>
    <property type="match status" value="1"/>
</dbReference>
<keyword evidence="6 12" id="KW-0813">Transport</keyword>
<evidence type="ECO:0000256" key="11">
    <source>
        <dbReference type="PIRSR" id="PIRSR037955-1"/>
    </source>
</evidence>
<dbReference type="InterPro" id="IPR047857">
    <property type="entry name" value="Snurportin1_C"/>
</dbReference>
<evidence type="ECO:0000256" key="13">
    <source>
        <dbReference type="SAM" id="MobiDB-lite"/>
    </source>
</evidence>
<keyword evidence="16" id="KW-1185">Reference proteome</keyword>
<dbReference type="PIRSF" id="PIRSF037955">
    <property type="entry name" value="Snurportin-1"/>
    <property type="match status" value="1"/>
</dbReference>
<dbReference type="GO" id="GO:0003723">
    <property type="term" value="F:RNA binding"/>
    <property type="evidence" value="ECO:0007669"/>
    <property type="project" value="UniProtKB-KW"/>
</dbReference>
<evidence type="ECO:0000256" key="9">
    <source>
        <dbReference type="ARBA" id="ARBA00023242"/>
    </source>
</evidence>
<feature type="region of interest" description="Disordered" evidence="13">
    <location>
        <begin position="68"/>
        <end position="89"/>
    </location>
</feature>
<protein>
    <recommendedName>
        <fullName evidence="5">Snurportin-1</fullName>
    </recommendedName>
    <alternativeName>
        <fullName evidence="10">RNA U transporter 1</fullName>
    </alternativeName>
</protein>
<evidence type="ECO:0000256" key="12">
    <source>
        <dbReference type="PROSITE-ProRule" id="PRU00561"/>
    </source>
</evidence>
<reference evidence="15 16" key="1">
    <citation type="submission" date="2019-09" db="EMBL/GenBank/DDBJ databases">
        <title>Bird 10,000 Genomes (B10K) Project - Family phase.</title>
        <authorList>
            <person name="Zhang G."/>
        </authorList>
    </citation>
    <scope>NUCLEOTIDE SEQUENCE [LARGE SCALE GENOMIC DNA]</scope>
    <source>
        <strain evidence="15">OUT-0015</strain>
        <tissue evidence="15">Blood</tissue>
    </source>
</reference>
<dbReference type="InterPro" id="IPR024721">
    <property type="entry name" value="Snurportin-1_N"/>
</dbReference>
<feature type="domain" description="IBB" evidence="14">
    <location>
        <begin position="10"/>
        <end position="71"/>
    </location>
</feature>
<comment type="similarity">
    <text evidence="4">Belongs to the snurportin family.</text>
</comment>
<dbReference type="EMBL" id="VZSK01001513">
    <property type="protein sequence ID" value="NWY71049.1"/>
    <property type="molecule type" value="Genomic_DNA"/>
</dbReference>
<keyword evidence="9" id="KW-0539">Nucleus</keyword>
<dbReference type="Pfam" id="PF11538">
    <property type="entry name" value="Snurportin1"/>
    <property type="match status" value="1"/>
</dbReference>
<feature type="site" description="Interaction with m3G-cap structure" evidence="11">
    <location>
        <position position="107"/>
    </location>
</feature>
<evidence type="ECO:0000256" key="8">
    <source>
        <dbReference type="ARBA" id="ARBA00022884"/>
    </source>
</evidence>
<sequence length="365" mass="40708">MEELSAALAAGVGLAAPCSPAAPHPRLAAYKPRGGLGQAERRQRLLRIQRERRLDYVNHARRLAEDDWAGVESDGEDKEGEDAEEEAMDVDAGKKLPKRYANQLMLSEWLVDVPSDLEQEWAVVVCPVGKRALVVASRGTTAAYTKSGFCVNRFPSLLPGGNRHNATGDKVYSILDCIYNEAKQTYYILDVMCWRGHPVYDCQTDFRFFWLSSKIQEEEGLGEKSRINPYKFVGLQNFPCSSDSLCELLATDFPFEVDGLLFYHKQTHYTPGSTPLVGWLRPYMVPEILGLAVPPTALTAKPDYAGRQLQQIIESKRSKKLAEQQGRPSGQEDARNGRYELEHLSTPQPEKSPEGRGGAVSQMES</sequence>
<keyword evidence="7" id="KW-0963">Cytoplasm</keyword>
<evidence type="ECO:0000256" key="4">
    <source>
        <dbReference type="ARBA" id="ARBA00007540"/>
    </source>
</evidence>
<feature type="non-terminal residue" evidence="15">
    <location>
        <position position="1"/>
    </location>
</feature>
<dbReference type="Proteomes" id="UP000529965">
    <property type="component" value="Unassembled WGS sequence"/>
</dbReference>
<dbReference type="PROSITE" id="PS51214">
    <property type="entry name" value="IBB"/>
    <property type="match status" value="1"/>
</dbReference>
<dbReference type="InterPro" id="IPR002652">
    <property type="entry name" value="Importin-a_IBB"/>
</dbReference>
<evidence type="ECO:0000256" key="2">
    <source>
        <dbReference type="ARBA" id="ARBA00004123"/>
    </source>
</evidence>
<evidence type="ECO:0000313" key="16">
    <source>
        <dbReference type="Proteomes" id="UP000529965"/>
    </source>
</evidence>
<dbReference type="GO" id="GO:0006606">
    <property type="term" value="P:protein import into nucleus"/>
    <property type="evidence" value="ECO:0007669"/>
    <property type="project" value="InterPro"/>
</dbReference>
<comment type="subcellular location">
    <subcellularLocation>
        <location evidence="3">Cytoplasm</location>
    </subcellularLocation>
    <subcellularLocation>
        <location evidence="2">Nucleus</location>
    </subcellularLocation>
</comment>
<accession>A0A7K7GMY7</accession>
<dbReference type="GO" id="GO:0061608">
    <property type="term" value="F:nuclear import signal receptor activity"/>
    <property type="evidence" value="ECO:0007669"/>
    <property type="project" value="InterPro"/>
</dbReference>
<dbReference type="InterPro" id="IPR017336">
    <property type="entry name" value="Snurportin-1"/>
</dbReference>
<feature type="compositionally biased region" description="Basic and acidic residues" evidence="13">
    <location>
        <begin position="330"/>
        <end position="343"/>
    </location>
</feature>
<proteinExistence type="inferred from homology"/>
<feature type="region of interest" description="Disordered" evidence="13">
    <location>
        <begin position="315"/>
        <end position="365"/>
    </location>
</feature>
<dbReference type="GO" id="GO:0061015">
    <property type="term" value="P:snRNA import into nucleus"/>
    <property type="evidence" value="ECO:0007669"/>
    <property type="project" value="InterPro"/>
</dbReference>
<evidence type="ECO:0000256" key="3">
    <source>
        <dbReference type="ARBA" id="ARBA00004496"/>
    </source>
</evidence>
<name>A0A7K7GMY7_ERIRU</name>
<feature type="site" description="Interaction with m3G-cap structure" evidence="11">
    <location>
        <position position="279"/>
    </location>
</feature>
<dbReference type="Pfam" id="PF21974">
    <property type="entry name" value="SPN1_m3Gcap_bd"/>
    <property type="match status" value="1"/>
</dbReference>
<evidence type="ECO:0000256" key="10">
    <source>
        <dbReference type="ARBA" id="ARBA00031454"/>
    </source>
</evidence>
<evidence type="ECO:0000256" key="1">
    <source>
        <dbReference type="ARBA" id="ARBA00003975"/>
    </source>
</evidence>
<keyword evidence="8" id="KW-0694">RNA-binding</keyword>
<dbReference type="PANTHER" id="PTHR13403:SF6">
    <property type="entry name" value="SNURPORTIN-1"/>
    <property type="match status" value="1"/>
</dbReference>
<comment type="caution">
    <text evidence="15">The sequence shown here is derived from an EMBL/GenBank/DDBJ whole genome shotgun (WGS) entry which is preliminary data.</text>
</comment>
<evidence type="ECO:0000259" key="14">
    <source>
        <dbReference type="PROSITE" id="PS51214"/>
    </source>
</evidence>
<evidence type="ECO:0000256" key="5">
    <source>
        <dbReference type="ARBA" id="ARBA00016034"/>
    </source>
</evidence>
<comment type="function">
    <text evidence="1">Functions as an U snRNP-specific nuclear import adapter. Involved in the trimethylguanosine (m3G)-cap-dependent nuclear import of U snRNPs. Binds specifically to the terminal m3G-cap U snRNAs.</text>
</comment>
<evidence type="ECO:0000313" key="15">
    <source>
        <dbReference type="EMBL" id="NWY71049.1"/>
    </source>
</evidence>
<evidence type="ECO:0000256" key="6">
    <source>
        <dbReference type="ARBA" id="ARBA00022448"/>
    </source>
</evidence>